<keyword evidence="1" id="KW-1133">Transmembrane helix</keyword>
<protein>
    <submittedName>
        <fullName evidence="2">Uncharacterized protein</fullName>
    </submittedName>
</protein>
<dbReference type="EMBL" id="FZQB01000008">
    <property type="protein sequence ID" value="SNT74508.1"/>
    <property type="molecule type" value="Genomic_DNA"/>
</dbReference>
<gene>
    <name evidence="2" type="ORF">SAMN05444959_10822</name>
</gene>
<keyword evidence="1" id="KW-0472">Membrane</keyword>
<dbReference type="Pfam" id="PF20082">
    <property type="entry name" value="DUF6476"/>
    <property type="match status" value="1"/>
</dbReference>
<feature type="transmembrane region" description="Helical" evidence="1">
    <location>
        <begin position="20"/>
        <end position="44"/>
    </location>
</feature>
<keyword evidence="3" id="KW-1185">Reference proteome</keyword>
<name>A0A239PWP5_9RHOB</name>
<dbReference type="RefSeq" id="WP_089344628.1">
    <property type="nucleotide sequence ID" value="NZ_CP067129.1"/>
</dbReference>
<accession>A0A239PWP5</accession>
<dbReference type="Proteomes" id="UP000198307">
    <property type="component" value="Unassembled WGS sequence"/>
</dbReference>
<dbReference type="OrthoDB" id="7872651at2"/>
<evidence type="ECO:0000313" key="2">
    <source>
        <dbReference type="EMBL" id="SNT74508.1"/>
    </source>
</evidence>
<dbReference type="InterPro" id="IPR045519">
    <property type="entry name" value="DUF6476"/>
</dbReference>
<evidence type="ECO:0000256" key="1">
    <source>
        <dbReference type="SAM" id="Phobius"/>
    </source>
</evidence>
<sequence length="108" mass="11357">MTEDDNDWDSAAKAVPELRFLKALVTGLTLVMGLGMIAIVALLWMRLGQPVLPDLPANIELPPGASVAALTFAGDRIVVVTGDAQILLYDKSGRLQGSADLKGADQSP</sequence>
<evidence type="ECO:0000313" key="3">
    <source>
        <dbReference type="Proteomes" id="UP000198307"/>
    </source>
</evidence>
<dbReference type="AlphaFoldDB" id="A0A239PWP5"/>
<reference evidence="2 3" key="1">
    <citation type="submission" date="2017-07" db="EMBL/GenBank/DDBJ databases">
        <authorList>
            <person name="Sun Z.S."/>
            <person name="Albrecht U."/>
            <person name="Echele G."/>
            <person name="Lee C.C."/>
        </authorList>
    </citation>
    <scope>NUCLEOTIDE SEQUENCE [LARGE SCALE GENOMIC DNA]</scope>
    <source>
        <strain evidence="2 3">DSM 14827</strain>
    </source>
</reference>
<organism evidence="2 3">
    <name type="scientific">Paracoccus seriniphilus</name>
    <dbReference type="NCBI Taxonomy" id="184748"/>
    <lineage>
        <taxon>Bacteria</taxon>
        <taxon>Pseudomonadati</taxon>
        <taxon>Pseudomonadota</taxon>
        <taxon>Alphaproteobacteria</taxon>
        <taxon>Rhodobacterales</taxon>
        <taxon>Paracoccaceae</taxon>
        <taxon>Paracoccus</taxon>
    </lineage>
</organism>
<keyword evidence="1" id="KW-0812">Transmembrane</keyword>
<proteinExistence type="predicted"/>